<evidence type="ECO:0000256" key="2">
    <source>
        <dbReference type="SAM" id="Phobius"/>
    </source>
</evidence>
<feature type="region of interest" description="Disordered" evidence="1">
    <location>
        <begin position="45"/>
        <end position="69"/>
    </location>
</feature>
<dbReference type="eggNOG" id="ENOG502QRBX">
    <property type="taxonomic scope" value="Eukaryota"/>
</dbReference>
<sequence length="559" mass="62755">MRLLSGRSASSSSVTPVLVDPAPLAFAASSRSLTLVQLEMADSKPLLASTTDPEKGAPPDEPSKPSISTFASASLTDAYERTTRLLRQDKVRRIAAAVVLGCLLLWTVGRGIVASKEARLRRTARTTQRLEGFSESRLVQVPEGLRTHYDLPVDALLGNPLLSSHEVPVCRLNTYQQDRYAPLLPSYGDGGRRARSGKPVLPHDLPRNKLRYFVAINLFDSEDVLPSLIRALTGVVRSLGPSRFHISIYENGSKDDTPLQLYLFAKLLRQLGASYNIVSDPRRRAGFKENKRIAGLAQVRNQVLKPLYDAPKGTWDRVLFLNDVHLCEAEILEILLQHEVQDADMSCGMDFQYLRIPDFEASGYPLLFYDVWVARDMRGLPFYEIKYPTGDWKLPSPIMPQSPSRFRYDSLLPTQVFSCFNGISVLSASLFLPPHSLRFRTDDSGNDEHSECYLLCSDVWKTLSPLNSDGTANARGGRGARIQVVPRASVGYKVEEYEAARKDRNTTAFELDGEERRQVLGDELIDWDPWPPKLVTTYPYGHWDDQVHFARPSRRCSSR</sequence>
<gene>
    <name evidence="3" type="ORF">RHTO_04187</name>
</gene>
<keyword evidence="3" id="KW-0808">Transferase</keyword>
<keyword evidence="3" id="KW-0328">Glycosyltransferase</keyword>
<dbReference type="PANTHER" id="PTHR34144">
    <property type="entry name" value="CHROMOSOME 8, WHOLE GENOME SHOTGUN SEQUENCE"/>
    <property type="match status" value="1"/>
</dbReference>
<reference evidence="3 4" key="1">
    <citation type="journal article" date="2012" name="Nat. Commun.">
        <title>A multi-omic map of the lipid-producing yeast Rhodosporidium toruloides.</title>
        <authorList>
            <person name="Zhu Z."/>
            <person name="Zhang S."/>
            <person name="Liu H."/>
            <person name="Shen H."/>
            <person name="Lin X."/>
            <person name="Yang F."/>
            <person name="Zhou Y.J."/>
            <person name="Jin G."/>
            <person name="Ye M."/>
            <person name="Zou H."/>
            <person name="Zou H."/>
            <person name="Zhao Z.K."/>
        </authorList>
    </citation>
    <scope>NUCLEOTIDE SEQUENCE [LARGE SCALE GENOMIC DNA]</scope>
    <source>
        <strain evidence="3 4">NP11</strain>
    </source>
</reference>
<keyword evidence="2" id="KW-0472">Membrane</keyword>
<keyword evidence="4" id="KW-1185">Reference proteome</keyword>
<dbReference type="EMBL" id="KB722667">
    <property type="protein sequence ID" value="EMS19652.1"/>
    <property type="molecule type" value="Genomic_DNA"/>
</dbReference>
<accession>M7WGT1</accession>
<dbReference type="InterPro" id="IPR021047">
    <property type="entry name" value="Mannosyltransferase_CMT1"/>
</dbReference>
<dbReference type="Proteomes" id="UP000016926">
    <property type="component" value="Unassembled WGS sequence"/>
</dbReference>
<dbReference type="GeneID" id="27368200"/>
<dbReference type="HOGENOM" id="CLU_035636_0_0_1"/>
<name>M7WGT1_RHOT1</name>
<keyword evidence="2" id="KW-0812">Transmembrane</keyword>
<evidence type="ECO:0000313" key="3">
    <source>
        <dbReference type="EMBL" id="EMS19652.1"/>
    </source>
</evidence>
<protein>
    <submittedName>
        <fullName evidence="3">GDP-Man:alpha-1,3-mannosyltransferase, glycosyltransferase family 69 protein</fullName>
    </submittedName>
</protein>
<organism evidence="3 4">
    <name type="scientific">Rhodotorula toruloides (strain NP11)</name>
    <name type="common">Yeast</name>
    <name type="synonym">Rhodosporidium toruloides</name>
    <dbReference type="NCBI Taxonomy" id="1130832"/>
    <lineage>
        <taxon>Eukaryota</taxon>
        <taxon>Fungi</taxon>
        <taxon>Dikarya</taxon>
        <taxon>Basidiomycota</taxon>
        <taxon>Pucciniomycotina</taxon>
        <taxon>Microbotryomycetes</taxon>
        <taxon>Sporidiobolales</taxon>
        <taxon>Sporidiobolaceae</taxon>
        <taxon>Rhodotorula</taxon>
    </lineage>
</organism>
<dbReference type="PANTHER" id="PTHR34144:SF5">
    <property type="entry name" value="ALPHA-1,3-MANNOSYLTRANSFERASE CMT1"/>
    <property type="match status" value="1"/>
</dbReference>
<evidence type="ECO:0000313" key="4">
    <source>
        <dbReference type="Proteomes" id="UP000016926"/>
    </source>
</evidence>
<evidence type="ECO:0000256" key="1">
    <source>
        <dbReference type="SAM" id="MobiDB-lite"/>
    </source>
</evidence>
<proteinExistence type="predicted"/>
<dbReference type="RefSeq" id="XP_016270771.1">
    <property type="nucleotide sequence ID" value="XM_016417855.1"/>
</dbReference>
<feature type="transmembrane region" description="Helical" evidence="2">
    <location>
        <begin position="94"/>
        <end position="113"/>
    </location>
</feature>
<dbReference type="OrthoDB" id="262547at2759"/>
<dbReference type="Pfam" id="PF11735">
    <property type="entry name" value="CAP59_mtransfer"/>
    <property type="match status" value="1"/>
</dbReference>
<dbReference type="GO" id="GO:0016757">
    <property type="term" value="F:glycosyltransferase activity"/>
    <property type="evidence" value="ECO:0007669"/>
    <property type="project" value="UniProtKB-KW"/>
</dbReference>
<feature type="compositionally biased region" description="Basic and acidic residues" evidence="1">
    <location>
        <begin position="52"/>
        <end position="63"/>
    </location>
</feature>
<keyword evidence="2" id="KW-1133">Transmembrane helix</keyword>
<dbReference type="AlphaFoldDB" id="M7WGT1"/>